<dbReference type="InterPro" id="IPR004843">
    <property type="entry name" value="Calcineurin-like_PHP"/>
</dbReference>
<keyword evidence="1" id="KW-0547">Nucleotide-binding</keyword>
<dbReference type="Proteomes" id="UP000003330">
    <property type="component" value="Unassembled WGS sequence"/>
</dbReference>
<dbReference type="InterPro" id="IPR036907">
    <property type="entry name" value="5'-Nucleotdase_C_sf"/>
</dbReference>
<dbReference type="OrthoDB" id="9793179at2"/>
<comment type="similarity">
    <text evidence="1">Belongs to the 5'-nucleotidase family.</text>
</comment>
<dbReference type="GO" id="GO:0030288">
    <property type="term" value="C:outer membrane-bounded periplasmic space"/>
    <property type="evidence" value="ECO:0007669"/>
    <property type="project" value="TreeGrafter"/>
</dbReference>
<dbReference type="CDD" id="cd00845">
    <property type="entry name" value="MPP_UshA_N_like"/>
    <property type="match status" value="1"/>
</dbReference>
<dbReference type="RefSeq" id="WP_008087863.1">
    <property type="nucleotide sequence ID" value="NZ_AEUX02000004.1"/>
</dbReference>
<reference evidence="3 4" key="1">
    <citation type="journal article" date="2014" name="Int. J. Syst. Evol. Microbiol.">
        <title>Phylogenomics and the dynamic genome evolution of the genus Streptococcus.</title>
        <authorList>
            <consortium name="The Broad Institute Genome Sequencing Platform"/>
            <person name="Richards V.P."/>
            <person name="Palmer S.R."/>
            <person name="Pavinski Bitar P.D."/>
            <person name="Qin X."/>
            <person name="Weinstock G.M."/>
            <person name="Highlander S.K."/>
            <person name="Town C.D."/>
            <person name="Burne R.A."/>
            <person name="Stanhope M.J."/>
        </authorList>
    </citation>
    <scope>NUCLEOTIDE SEQUENCE [LARGE SCALE GENOMIC DNA]</scope>
    <source>
        <strain evidence="3 4">707-05</strain>
    </source>
</reference>
<dbReference type="AlphaFoldDB" id="G5K0Y9"/>
<protein>
    <submittedName>
        <fullName evidence="3">Ser/Thr protein phosphatase family protein</fullName>
    </submittedName>
</protein>
<evidence type="ECO:0000259" key="2">
    <source>
        <dbReference type="Pfam" id="PF00149"/>
    </source>
</evidence>
<dbReference type="InterPro" id="IPR011240">
    <property type="entry name" value="Pesterase_YunD"/>
</dbReference>
<dbReference type="Gene3D" id="3.60.21.10">
    <property type="match status" value="1"/>
</dbReference>
<dbReference type="InterPro" id="IPR006179">
    <property type="entry name" value="5_nucleotidase/apyrase"/>
</dbReference>
<dbReference type="GO" id="GO:0000166">
    <property type="term" value="F:nucleotide binding"/>
    <property type="evidence" value="ECO:0007669"/>
    <property type="project" value="UniProtKB-KW"/>
</dbReference>
<dbReference type="Gene3D" id="3.90.780.10">
    <property type="entry name" value="5'-Nucleotidase, C-terminal domain"/>
    <property type="match status" value="1"/>
</dbReference>
<dbReference type="InterPro" id="IPR029052">
    <property type="entry name" value="Metallo-depent_PP-like"/>
</dbReference>
<name>G5K0Y9_9STRE</name>
<accession>G5K0Y9</accession>
<dbReference type="PANTHER" id="PTHR11575">
    <property type="entry name" value="5'-NUCLEOTIDASE-RELATED"/>
    <property type="match status" value="1"/>
</dbReference>
<dbReference type="GO" id="GO:0009166">
    <property type="term" value="P:nucleotide catabolic process"/>
    <property type="evidence" value="ECO:0007669"/>
    <property type="project" value="InterPro"/>
</dbReference>
<dbReference type="GO" id="GO:0008253">
    <property type="term" value="F:5'-nucleotidase activity"/>
    <property type="evidence" value="ECO:0007669"/>
    <property type="project" value="TreeGrafter"/>
</dbReference>
<dbReference type="Pfam" id="PF00149">
    <property type="entry name" value="Metallophos"/>
    <property type="match status" value="1"/>
</dbReference>
<dbReference type="PANTHER" id="PTHR11575:SF23">
    <property type="entry name" value="5-NUCLEOTIDASE FAMILY PROTEIN"/>
    <property type="match status" value="1"/>
</dbReference>
<dbReference type="STRING" id="764299.STRIC_0265"/>
<evidence type="ECO:0000313" key="4">
    <source>
        <dbReference type="Proteomes" id="UP000003330"/>
    </source>
</evidence>
<dbReference type="PRINTS" id="PR01607">
    <property type="entry name" value="APYRASEFAMLY"/>
</dbReference>
<dbReference type="GO" id="GO:0008768">
    <property type="term" value="F:UDP-sugar diphosphatase activity"/>
    <property type="evidence" value="ECO:0007669"/>
    <property type="project" value="TreeGrafter"/>
</dbReference>
<sequence length="435" mass="49351">MLYRKVLPFHYPKLKRFIQAKKSDGIETIVLDMGDNCDRSHPLTEASQGKANITWMNDLGIQYATIGNNEGGGFSKKSLNALYQEADFSVIIGNLQDKGACPQWAKPYTIYQTSLGHRIAILAYTFPYYLTYEPNGWDILDPLERLKKDLERPEVKKADFRLIMSHLGRALDEQISQLTNEIDLIIGGHTHHVFEEGACIQGTYLAAAGKYGQHIGEINLTLDEGQVLEMAIRAHETSHLPSLPEDKEWSDSLYQEGMEQLAKEKIKCFSKDLTSKESADLVMTAMTAYAQADLALINSGLLVEPFSNPLTKASLLESLPHHMRLIRLELTLKELDTICQDIFSQEPLLQRQEIRGMGFRGKHFGHILTKGFAYKNGKIVYNKKVMGKSEKLSLVLVDQYYFASYFKSIKAKEPEILFPHLLRELVQDYVITNDI</sequence>
<keyword evidence="1" id="KW-0378">Hydrolase</keyword>
<dbReference type="SUPFAM" id="SSF55816">
    <property type="entry name" value="5'-nucleotidase (syn. UDP-sugar hydrolase), C-terminal domain"/>
    <property type="match status" value="1"/>
</dbReference>
<gene>
    <name evidence="3" type="ORF">STRIC_0265</name>
</gene>
<feature type="domain" description="Calcineurin-like phosphoesterase" evidence="2">
    <location>
        <begin position="10"/>
        <end position="192"/>
    </location>
</feature>
<dbReference type="PIRSF" id="PIRSF036361">
    <property type="entry name" value="YunD"/>
    <property type="match status" value="1"/>
</dbReference>
<comment type="caution">
    <text evidence="3">The sequence shown here is derived from an EMBL/GenBank/DDBJ whole genome shotgun (WGS) entry which is preliminary data.</text>
</comment>
<dbReference type="EMBL" id="AEUX02000004">
    <property type="protein sequence ID" value="EHI70357.1"/>
    <property type="molecule type" value="Genomic_DNA"/>
</dbReference>
<dbReference type="SUPFAM" id="SSF56300">
    <property type="entry name" value="Metallo-dependent phosphatases"/>
    <property type="match status" value="1"/>
</dbReference>
<proteinExistence type="inferred from homology"/>
<evidence type="ECO:0000256" key="1">
    <source>
        <dbReference type="RuleBase" id="RU362119"/>
    </source>
</evidence>
<organism evidence="3 4">
    <name type="scientific">Streptococcus ictaluri 707-05</name>
    <dbReference type="NCBI Taxonomy" id="764299"/>
    <lineage>
        <taxon>Bacteria</taxon>
        <taxon>Bacillati</taxon>
        <taxon>Bacillota</taxon>
        <taxon>Bacilli</taxon>
        <taxon>Lactobacillales</taxon>
        <taxon>Streptococcaceae</taxon>
        <taxon>Streptococcus</taxon>
    </lineage>
</organism>
<dbReference type="eggNOG" id="COG0737">
    <property type="taxonomic scope" value="Bacteria"/>
</dbReference>
<keyword evidence="4" id="KW-1185">Reference proteome</keyword>
<evidence type="ECO:0000313" key="3">
    <source>
        <dbReference type="EMBL" id="EHI70357.1"/>
    </source>
</evidence>